<dbReference type="EMBL" id="CAMXCH010000003">
    <property type="protein sequence ID" value="CAI3951163.1"/>
    <property type="molecule type" value="Genomic_DNA"/>
</dbReference>
<protein>
    <submittedName>
        <fullName evidence="2">2-polyprenyl-3-methyl-5-hydroxy-6-metoxy-1</fullName>
    </submittedName>
</protein>
<dbReference type="InterPro" id="IPR015392">
    <property type="entry name" value="TehB/YeaR-like_dom"/>
</dbReference>
<proteinExistence type="predicted"/>
<organism evidence="2 3">
    <name type="scientific">Commensalibacter papalotli</name>
    <name type="common">ex Botero et al. 2024</name>
    <dbReference type="NCBI Taxonomy" id="2972766"/>
    <lineage>
        <taxon>Bacteria</taxon>
        <taxon>Pseudomonadati</taxon>
        <taxon>Pseudomonadota</taxon>
        <taxon>Alphaproteobacteria</taxon>
        <taxon>Acetobacterales</taxon>
        <taxon>Acetobacteraceae</taxon>
    </lineage>
</organism>
<dbReference type="Pfam" id="PF09313">
    <property type="entry name" value="TehB-like"/>
    <property type="match status" value="1"/>
</dbReference>
<dbReference type="Proteomes" id="UP001154272">
    <property type="component" value="Unassembled WGS sequence"/>
</dbReference>
<dbReference type="InterPro" id="IPR014710">
    <property type="entry name" value="RmlC-like_jellyroll"/>
</dbReference>
<feature type="domain" description="TehB/YeaR-like" evidence="1">
    <location>
        <begin position="13"/>
        <end position="93"/>
    </location>
</feature>
<accession>A0ABN8WD50</accession>
<sequence length="101" mass="11638">MMSNQDENLVCYKMLSVWTADTLPEAFKNRHNTKSGTWAKLQILSGDLTMEFMLGDGTVTNRIKYSTLQQPPLIKPKQYHRIAAYSNDIRCQLSFYAKEDS</sequence>
<keyword evidence="3" id="KW-1185">Reference proteome</keyword>
<reference evidence="2" key="1">
    <citation type="submission" date="2022-10" db="EMBL/GenBank/DDBJ databases">
        <authorList>
            <person name="Botero Cardona J."/>
        </authorList>
    </citation>
    <scope>NUCLEOTIDE SEQUENCE</scope>
    <source>
        <strain evidence="2">R-83534</strain>
    </source>
</reference>
<name>A0ABN8WD50_9PROT</name>
<evidence type="ECO:0000259" key="1">
    <source>
        <dbReference type="Pfam" id="PF09313"/>
    </source>
</evidence>
<dbReference type="Gene3D" id="2.60.120.10">
    <property type="entry name" value="Jelly Rolls"/>
    <property type="match status" value="1"/>
</dbReference>
<gene>
    <name evidence="2" type="ORF">R83534S58_LOCUS1722</name>
</gene>
<comment type="caution">
    <text evidence="2">The sequence shown here is derived from an EMBL/GenBank/DDBJ whole genome shotgun (WGS) entry which is preliminary data.</text>
</comment>
<dbReference type="SUPFAM" id="SSF51197">
    <property type="entry name" value="Clavaminate synthase-like"/>
    <property type="match status" value="1"/>
</dbReference>
<evidence type="ECO:0000313" key="3">
    <source>
        <dbReference type="Proteomes" id="UP001154272"/>
    </source>
</evidence>
<evidence type="ECO:0000313" key="2">
    <source>
        <dbReference type="EMBL" id="CAI3951163.1"/>
    </source>
</evidence>